<reference evidence="11" key="1">
    <citation type="submission" date="2019-01" db="EMBL/GenBank/DDBJ databases">
        <title>Cytophagaceae bacterium strain CAR-16.</title>
        <authorList>
            <person name="Chen W.-M."/>
        </authorList>
    </citation>
    <scope>NUCLEOTIDE SEQUENCE [LARGE SCALE GENOMIC DNA]</scope>
    <source>
        <strain evidence="11">ICH-30</strain>
    </source>
</reference>
<feature type="transmembrane region" description="Helical" evidence="8">
    <location>
        <begin position="210"/>
        <end position="229"/>
    </location>
</feature>
<dbReference type="GO" id="GO:0005886">
    <property type="term" value="C:plasma membrane"/>
    <property type="evidence" value="ECO:0007669"/>
    <property type="project" value="UniProtKB-SubCell"/>
</dbReference>
<evidence type="ECO:0000256" key="6">
    <source>
        <dbReference type="ARBA" id="ARBA00022989"/>
    </source>
</evidence>
<accession>A0A4Q1KU66</accession>
<feature type="transmembrane region" description="Helical" evidence="8">
    <location>
        <begin position="88"/>
        <end position="106"/>
    </location>
</feature>
<feature type="transmembrane region" description="Helical" evidence="8">
    <location>
        <begin position="331"/>
        <end position="350"/>
    </location>
</feature>
<dbReference type="PANTHER" id="PTHR33908:SF11">
    <property type="entry name" value="MEMBRANE PROTEIN"/>
    <property type="match status" value="1"/>
</dbReference>
<evidence type="ECO:0000313" key="11">
    <source>
        <dbReference type="Proteomes" id="UP000289734"/>
    </source>
</evidence>
<evidence type="ECO:0000256" key="4">
    <source>
        <dbReference type="ARBA" id="ARBA00022679"/>
    </source>
</evidence>
<dbReference type="InterPro" id="IPR038731">
    <property type="entry name" value="RgtA/B/C-like"/>
</dbReference>
<gene>
    <name evidence="10" type="ORF">EQG68_05190</name>
</gene>
<feature type="transmembrane region" description="Helical" evidence="8">
    <location>
        <begin position="298"/>
        <end position="319"/>
    </location>
</feature>
<keyword evidence="6 8" id="KW-1133">Transmembrane helix</keyword>
<dbReference type="Proteomes" id="UP000289734">
    <property type="component" value="Unassembled WGS sequence"/>
</dbReference>
<comment type="caution">
    <text evidence="10">The sequence shown here is derived from an EMBL/GenBank/DDBJ whole genome shotgun (WGS) entry which is preliminary data.</text>
</comment>
<feature type="transmembrane region" description="Helical" evidence="8">
    <location>
        <begin position="112"/>
        <end position="131"/>
    </location>
</feature>
<protein>
    <recommendedName>
        <fullName evidence="9">Glycosyltransferase RgtA/B/C/D-like domain-containing protein</fullName>
    </recommendedName>
</protein>
<dbReference type="RefSeq" id="WP_129463722.1">
    <property type="nucleotide sequence ID" value="NZ_SBKQ01000004.1"/>
</dbReference>
<keyword evidence="2" id="KW-1003">Cell membrane</keyword>
<feature type="transmembrane region" description="Helical" evidence="8">
    <location>
        <begin position="258"/>
        <end position="278"/>
    </location>
</feature>
<keyword evidence="4" id="KW-0808">Transferase</keyword>
<keyword evidence="7 8" id="KW-0472">Membrane</keyword>
<dbReference type="InterPro" id="IPR050297">
    <property type="entry name" value="LipidA_mod_glycosyltrf_83"/>
</dbReference>
<organism evidence="10 11">
    <name type="scientific">Flavobacterium piscinae</name>
    <dbReference type="NCBI Taxonomy" id="2506424"/>
    <lineage>
        <taxon>Bacteria</taxon>
        <taxon>Pseudomonadati</taxon>
        <taxon>Bacteroidota</taxon>
        <taxon>Flavobacteriia</taxon>
        <taxon>Flavobacteriales</taxon>
        <taxon>Flavobacteriaceae</taxon>
        <taxon>Flavobacterium</taxon>
    </lineage>
</organism>
<feature type="transmembrane region" description="Helical" evidence="8">
    <location>
        <begin position="138"/>
        <end position="156"/>
    </location>
</feature>
<sequence>MEKYIMKITNWIKVNNILLLILLLASFLRLYKADFQSIWLDEILTMNDANPKLTFKEFYDGILFWEYIPHMYFYLVRILFELFGYTTLVARVFSAIIGVLGVYSMYLLAKEIFNKKVGLVAAALVSVNIFHISYSQEIRPYGMLFLFTVLAFYRLIKFLKCTSIKNALYYGIFAGLILNAHFFGFITLFAQYLILLFFLIQSPKENKKTFFINSFISGFVTLIIFLPAYEAFVRVSEIQSFWLQKPGQDAITKLISEFFGYSELILFLIQFIVINYIINVFNLKNIKVNYKSIVNSKLLTCFIITSVWLLVSIIIPLLRSHLDVPMILSRYFINILPAIILILAVGLYLIKNVFIKKTIIILFLILSLIDLFAISKYYSTIRKSQFRELTTEISKKNYNNTKIVAYYRWLFPYFFQNKPFVKIEEKSLEDYVSGIKNNSIKKEPFWYADANSRPYSLNKDQEKFLLENFNLIDKIEYYDAWAHYYEPKTEVSILTEGNINLSLFKPNRLDNNGNIILFKNGNVRSPNIFLEKGNYKLIINCNSLPDKPINNENAHLNVKINGQMVEDFYLSENKNSSENVIKFETLTDEKIRIQLIYDNDVSNKNSDRNVIIYSIKLVKE</sequence>
<dbReference type="AlphaFoldDB" id="A0A4Q1KU66"/>
<dbReference type="EMBL" id="SBKQ01000004">
    <property type="protein sequence ID" value="RXR33622.1"/>
    <property type="molecule type" value="Genomic_DNA"/>
</dbReference>
<dbReference type="OrthoDB" id="5437043at2"/>
<dbReference type="PANTHER" id="PTHR33908">
    <property type="entry name" value="MANNOSYLTRANSFERASE YKCB-RELATED"/>
    <property type="match status" value="1"/>
</dbReference>
<evidence type="ECO:0000313" key="10">
    <source>
        <dbReference type="EMBL" id="RXR33622.1"/>
    </source>
</evidence>
<dbReference type="GO" id="GO:0016763">
    <property type="term" value="F:pentosyltransferase activity"/>
    <property type="evidence" value="ECO:0007669"/>
    <property type="project" value="TreeGrafter"/>
</dbReference>
<evidence type="ECO:0000256" key="8">
    <source>
        <dbReference type="SAM" id="Phobius"/>
    </source>
</evidence>
<proteinExistence type="predicted"/>
<feature type="domain" description="Glycosyltransferase RgtA/B/C/D-like" evidence="9">
    <location>
        <begin position="69"/>
        <end position="227"/>
    </location>
</feature>
<feature type="transmembrane region" description="Helical" evidence="8">
    <location>
        <begin position="58"/>
        <end position="76"/>
    </location>
</feature>
<evidence type="ECO:0000256" key="5">
    <source>
        <dbReference type="ARBA" id="ARBA00022692"/>
    </source>
</evidence>
<comment type="subcellular location">
    <subcellularLocation>
        <location evidence="1">Cell membrane</location>
        <topology evidence="1">Multi-pass membrane protein</topology>
    </subcellularLocation>
</comment>
<dbReference type="GO" id="GO:0009103">
    <property type="term" value="P:lipopolysaccharide biosynthetic process"/>
    <property type="evidence" value="ECO:0007669"/>
    <property type="project" value="UniProtKB-ARBA"/>
</dbReference>
<feature type="transmembrane region" description="Helical" evidence="8">
    <location>
        <begin position="168"/>
        <end position="198"/>
    </location>
</feature>
<evidence type="ECO:0000256" key="3">
    <source>
        <dbReference type="ARBA" id="ARBA00022676"/>
    </source>
</evidence>
<keyword evidence="3" id="KW-0328">Glycosyltransferase</keyword>
<evidence type="ECO:0000259" key="9">
    <source>
        <dbReference type="Pfam" id="PF13231"/>
    </source>
</evidence>
<evidence type="ECO:0000256" key="1">
    <source>
        <dbReference type="ARBA" id="ARBA00004651"/>
    </source>
</evidence>
<keyword evidence="5 8" id="KW-0812">Transmembrane</keyword>
<keyword evidence="11" id="KW-1185">Reference proteome</keyword>
<feature type="transmembrane region" description="Helical" evidence="8">
    <location>
        <begin position="359"/>
        <end position="378"/>
    </location>
</feature>
<evidence type="ECO:0000256" key="7">
    <source>
        <dbReference type="ARBA" id="ARBA00023136"/>
    </source>
</evidence>
<dbReference type="Pfam" id="PF13231">
    <property type="entry name" value="PMT_2"/>
    <property type="match status" value="1"/>
</dbReference>
<evidence type="ECO:0000256" key="2">
    <source>
        <dbReference type="ARBA" id="ARBA00022475"/>
    </source>
</evidence>
<name>A0A4Q1KU66_9FLAO</name>